<organism evidence="1 2">
    <name type="scientific">Puccinia sorghi</name>
    <dbReference type="NCBI Taxonomy" id="27349"/>
    <lineage>
        <taxon>Eukaryota</taxon>
        <taxon>Fungi</taxon>
        <taxon>Dikarya</taxon>
        <taxon>Basidiomycota</taxon>
        <taxon>Pucciniomycotina</taxon>
        <taxon>Pucciniomycetes</taxon>
        <taxon>Pucciniales</taxon>
        <taxon>Pucciniaceae</taxon>
        <taxon>Puccinia</taxon>
    </lineage>
</organism>
<dbReference type="Proteomes" id="UP000037035">
    <property type="component" value="Unassembled WGS sequence"/>
</dbReference>
<accession>A0A0L6VQF6</accession>
<name>A0A0L6VQF6_9BASI</name>
<sequence>MENEMTQFYVIQLQDTNIKIQTLRDENTHLHGEISRLGMCDITQSHQLQYKVTNQPKIQIQGLKGKYAMVHHKLCQ</sequence>
<dbReference type="VEuPathDB" id="FungiDB:VP01_1204g5"/>
<keyword evidence="2" id="KW-1185">Reference proteome</keyword>
<gene>
    <name evidence="1" type="ORF">VP01_1204g5</name>
</gene>
<evidence type="ECO:0000313" key="1">
    <source>
        <dbReference type="EMBL" id="KNZ62938.1"/>
    </source>
</evidence>
<comment type="caution">
    <text evidence="1">The sequence shown here is derived from an EMBL/GenBank/DDBJ whole genome shotgun (WGS) entry which is preliminary data.</text>
</comment>
<dbReference type="AlphaFoldDB" id="A0A0L6VQF6"/>
<protein>
    <submittedName>
        <fullName evidence="1">Uncharacterized protein</fullName>
    </submittedName>
</protein>
<evidence type="ECO:0000313" key="2">
    <source>
        <dbReference type="Proteomes" id="UP000037035"/>
    </source>
</evidence>
<proteinExistence type="predicted"/>
<dbReference type="EMBL" id="LAVV01002277">
    <property type="protein sequence ID" value="KNZ62938.1"/>
    <property type="molecule type" value="Genomic_DNA"/>
</dbReference>
<reference evidence="1 2" key="1">
    <citation type="submission" date="2015-08" db="EMBL/GenBank/DDBJ databases">
        <title>Next Generation Sequencing and Analysis of the Genome of Puccinia sorghi L Schw, the Causal Agent of Maize Common Rust.</title>
        <authorList>
            <person name="Rochi L."/>
            <person name="Burguener G."/>
            <person name="Darino M."/>
            <person name="Turjanski A."/>
            <person name="Kreff E."/>
            <person name="Dieguez M.J."/>
            <person name="Sacco F."/>
        </authorList>
    </citation>
    <scope>NUCLEOTIDE SEQUENCE [LARGE SCALE GENOMIC DNA]</scope>
    <source>
        <strain evidence="1 2">RO10H11247</strain>
    </source>
</reference>